<reference evidence="2 5" key="2">
    <citation type="submission" date="2017-05" db="EMBL/GenBank/DDBJ databases">
        <authorList>
            <person name="Lin X.B."/>
            <person name="Stothard P."/>
            <person name="Tasseva G."/>
            <person name="Walter J."/>
        </authorList>
    </citation>
    <scope>NUCLEOTIDE SEQUENCE [LARGE SCALE GENOMIC DNA]</scope>
    <source>
        <strain evidence="2 5">609u</strain>
    </source>
</reference>
<evidence type="ECO:0000313" key="2">
    <source>
        <dbReference type="EMBL" id="OYR87514.1"/>
    </source>
</evidence>
<feature type="transmembrane region" description="Helical" evidence="1">
    <location>
        <begin position="141"/>
        <end position="162"/>
    </location>
</feature>
<dbReference type="Proteomes" id="UP000216316">
    <property type="component" value="Unassembled WGS sequence"/>
</dbReference>
<dbReference type="RefSeq" id="WP_094496348.1">
    <property type="nucleotide sequence ID" value="NZ_NGNV01000044.1"/>
</dbReference>
<evidence type="ECO:0000256" key="1">
    <source>
        <dbReference type="SAM" id="Phobius"/>
    </source>
</evidence>
<keyword evidence="1" id="KW-1133">Transmembrane helix</keyword>
<reference evidence="3 4" key="1">
    <citation type="submission" date="2017-04" db="EMBL/GenBank/DDBJ databases">
        <authorList>
            <person name="Afonso C.L."/>
            <person name="Miller P.J."/>
            <person name="Scott M.A."/>
            <person name="Spackman E."/>
            <person name="Goraichik I."/>
            <person name="Dimitrov K.M."/>
            <person name="Suarez D.L."/>
            <person name="Swayne D.E."/>
        </authorList>
    </citation>
    <scope>NUCLEOTIDE SEQUENCE [LARGE SCALE GENOMIC DNA]</scope>
    <source>
        <strain evidence="3 4">609q</strain>
    </source>
</reference>
<keyword evidence="5" id="KW-1185">Reference proteome</keyword>
<keyword evidence="1" id="KW-0812">Transmembrane</keyword>
<accession>A0A256LF33</accession>
<protein>
    <submittedName>
        <fullName evidence="3">Uncharacterized protein</fullName>
    </submittedName>
</protein>
<reference evidence="4 5" key="3">
    <citation type="submission" date="2017-09" db="EMBL/GenBank/DDBJ databases">
        <title>Tripartite evolution among Lactobacillus johnsonii, Lactobacillus taiwanensis, Lactobacillus reuteri and their rodent host.</title>
        <authorList>
            <person name="Wang T."/>
            <person name="Knowles S."/>
            <person name="Cheng C."/>
        </authorList>
    </citation>
    <scope>NUCLEOTIDE SEQUENCE [LARGE SCALE GENOMIC DNA]</scope>
    <source>
        <strain evidence="3 4">609q</strain>
        <strain evidence="2 5">609u</strain>
    </source>
</reference>
<comment type="caution">
    <text evidence="3">The sequence shown here is derived from an EMBL/GenBank/DDBJ whole genome shotgun (WGS) entry which is preliminary data.</text>
</comment>
<evidence type="ECO:0000313" key="4">
    <source>
        <dbReference type="Proteomes" id="UP000215828"/>
    </source>
</evidence>
<name>A0A256LF33_9LACO</name>
<evidence type="ECO:0000313" key="3">
    <source>
        <dbReference type="EMBL" id="OYR91132.1"/>
    </source>
</evidence>
<dbReference type="AlphaFoldDB" id="A0A256LF33"/>
<dbReference type="EMBL" id="NGNX01000033">
    <property type="protein sequence ID" value="OYR91132.1"/>
    <property type="molecule type" value="Genomic_DNA"/>
</dbReference>
<dbReference type="Proteomes" id="UP000215828">
    <property type="component" value="Unassembled WGS sequence"/>
</dbReference>
<proteinExistence type="predicted"/>
<sequence>MILTSISGIIVYQNTQNDNPIRYYVTKDNFYNETGSALNAQSDYMIAKNGKAVIDSQNSNIYPKALKVTNVTYNSLTYTFKSNSNHKTDLPFMLYNGVPYRVHVNGKSTKDFNSNQRLKIMAKKGNNTVTISSYATALNKVTFIISIISLLLAVGIYIKSIVVNRKSPIKINA</sequence>
<gene>
    <name evidence="2" type="ORF">CBF53_08745</name>
    <name evidence="3" type="ORF">CBF70_08180</name>
</gene>
<dbReference type="EMBL" id="NGNV01000044">
    <property type="protein sequence ID" value="OYR87514.1"/>
    <property type="molecule type" value="Genomic_DNA"/>
</dbReference>
<keyword evidence="1" id="KW-0472">Membrane</keyword>
<evidence type="ECO:0000313" key="5">
    <source>
        <dbReference type="Proteomes" id="UP000216316"/>
    </source>
</evidence>
<organism evidence="3 4">
    <name type="scientific">Lactobacillus taiwanensis</name>
    <dbReference type="NCBI Taxonomy" id="508451"/>
    <lineage>
        <taxon>Bacteria</taxon>
        <taxon>Bacillati</taxon>
        <taxon>Bacillota</taxon>
        <taxon>Bacilli</taxon>
        <taxon>Lactobacillales</taxon>
        <taxon>Lactobacillaceae</taxon>
        <taxon>Lactobacillus</taxon>
    </lineage>
</organism>